<name>A0A1I1WRR0_9BACT</name>
<gene>
    <name evidence="3" type="ORF">SAMN02745121_02474</name>
</gene>
<reference evidence="4" key="1">
    <citation type="submission" date="2016-10" db="EMBL/GenBank/DDBJ databases">
        <authorList>
            <person name="Varghese N."/>
            <person name="Submissions S."/>
        </authorList>
    </citation>
    <scope>NUCLEOTIDE SEQUENCE [LARGE SCALE GENOMIC DNA]</scope>
    <source>
        <strain evidence="4">ATCC 25963</strain>
    </source>
</reference>
<dbReference type="InterPro" id="IPR022606">
    <property type="entry name" value="DUF2914"/>
</dbReference>
<organism evidence="3 4">
    <name type="scientific">Nannocystis exedens</name>
    <dbReference type="NCBI Taxonomy" id="54"/>
    <lineage>
        <taxon>Bacteria</taxon>
        <taxon>Pseudomonadati</taxon>
        <taxon>Myxococcota</taxon>
        <taxon>Polyangia</taxon>
        <taxon>Nannocystales</taxon>
        <taxon>Nannocystaceae</taxon>
        <taxon>Nannocystis</taxon>
    </lineage>
</organism>
<feature type="compositionally biased region" description="Pro residues" evidence="1">
    <location>
        <begin position="23"/>
        <end position="34"/>
    </location>
</feature>
<accession>A0A1I1WRR0</accession>
<evidence type="ECO:0000313" key="3">
    <source>
        <dbReference type="EMBL" id="SFD97732.1"/>
    </source>
</evidence>
<evidence type="ECO:0000259" key="2">
    <source>
        <dbReference type="Pfam" id="PF11141"/>
    </source>
</evidence>
<dbReference type="RefSeq" id="WP_170135864.1">
    <property type="nucleotide sequence ID" value="NZ_FOMX01000007.1"/>
</dbReference>
<dbReference type="AlphaFoldDB" id="A0A1I1WRR0"/>
<protein>
    <recommendedName>
        <fullName evidence="2">DUF2914 domain-containing protein</fullName>
    </recommendedName>
</protein>
<dbReference type="Pfam" id="PF11141">
    <property type="entry name" value="DUF2914"/>
    <property type="match status" value="1"/>
</dbReference>
<evidence type="ECO:0000256" key="1">
    <source>
        <dbReference type="SAM" id="MobiDB-lite"/>
    </source>
</evidence>
<dbReference type="EMBL" id="FOMX01000007">
    <property type="protein sequence ID" value="SFD97732.1"/>
    <property type="molecule type" value="Genomic_DNA"/>
</dbReference>
<keyword evidence="4" id="KW-1185">Reference proteome</keyword>
<feature type="region of interest" description="Disordered" evidence="1">
    <location>
        <begin position="1"/>
        <end position="74"/>
    </location>
</feature>
<dbReference type="Proteomes" id="UP000199400">
    <property type="component" value="Unassembled WGS sequence"/>
</dbReference>
<dbReference type="STRING" id="54.SAMN02745121_02474"/>
<feature type="compositionally biased region" description="Basic and acidic residues" evidence="1">
    <location>
        <begin position="1"/>
        <end position="22"/>
    </location>
</feature>
<proteinExistence type="predicted"/>
<evidence type="ECO:0000313" key="4">
    <source>
        <dbReference type="Proteomes" id="UP000199400"/>
    </source>
</evidence>
<sequence>MPRVERVGAAEDDGIERAERPEPTPTPNPTPTPTPAAAREIRLPAAHVPTADDEPELGPDDPRAAGPRTVPPGTPPAIARVFERLPVGIHDEPPVGAIGASGIHVDKIWVGQAYEREGCTGESEKFSLAKHGAVNVCFRVVHSRVEETVDVLWEKDGELFRRRALQIPELHAYRTRAYLVLRREYIGSWKARVVSVDGIELASASFVVVE</sequence>
<feature type="domain" description="DUF2914" evidence="2">
    <location>
        <begin position="147"/>
        <end position="208"/>
    </location>
</feature>